<dbReference type="InterPro" id="IPR036526">
    <property type="entry name" value="C-N_Hydrolase_sf"/>
</dbReference>
<proteinExistence type="inferred from homology"/>
<dbReference type="RefSeq" id="WP_060601429.1">
    <property type="nucleotide sequence ID" value="NZ_FQZC01000001.1"/>
</dbReference>
<dbReference type="PANTHER" id="PTHR34047:SF8">
    <property type="entry name" value="PROTEIN YKFC"/>
    <property type="match status" value="1"/>
</dbReference>
<comment type="caution">
    <text evidence="2">The sequence shown here is derived from an EMBL/GenBank/DDBJ whole genome shotgun (WGS) entry which is preliminary data.</text>
</comment>
<accession>A0ABY1I5Z2</accession>
<gene>
    <name evidence="2" type="ORF">SAMN02745911_0748</name>
</gene>
<evidence type="ECO:0000313" key="3">
    <source>
        <dbReference type="Proteomes" id="UP000184290"/>
    </source>
</evidence>
<sequence>MERLKPTLEDVSQEYVLIQAWKKASAWIRYHNWFSDTLELDYATANLPKFLRSIGDELRTGTWTPQPLRLVPAPKSQKWYVAKDGIWKPDDPREVNLRPLAHVSLRDQVAATSLMLCLADRVETLQGDPRPSEDKEKAWSAVISYGNRLFCDPDGVGGLHHRWGSSKLYRSFSIDYRSFIGRPEEIARALDAEGRRVVIVTSDLKQFYDRVRPAMLIEQLDGIRRGEDDPDFYSLAAQVLSWRWHKQDLGEVDEYAEKGIKIPGFRKICLPQGLVPAGFFANLALLNFDRQLAACRKTPIFAGATLRDTSRYVDDVRLVLTVPREISLKEIKDATFSWLQDVLTETSPGLLVSPEKTEAVEFREGNRPLLRQGRKMARIQSAISGGFDAAGGEEIIDAVQSLVRAQEHYTQSRKTAKERLLPVPDVRDTTVARFSAARFRSTFRSLRPLLENSQAAETDADTLADETAFRREGMTRSELDDEARNFAFALVQQWMDDPSNVRLLRIGLDIWPSPHVLKQVLELLRPYLKRTQGQPRLVALYCLSELFKAGATETGFVEDDEYLPSAVDVNEYRAILADEAILVVSTATPTTPWYLRQQALLMLAVTRSRIATQFDDRLRMPETQLYLEFLSFLNRDREPSSYDDFAILAVMARRSVLDENDARQLLVGSIDRGILESIAMRDPAFAAELRPAWILEAPEGSPSDGWVPLVHSLSSRRLDRIDLRNEIGVLSFMHAFAAMMLKEDLPEIIPPSIIEMRVSDDPRHPEVMELRIATEANEAEGFLQVLYQPPSWCEASLRWKFQMGYLARFILTGNLDFTEVRTTSWRETRTIYRQVRSHWFQRSYGLHNGHEGFGDDWLAISQTTEDLLYSMLAWPGCRIEDGEWLKYNHRQLLLFMRDKLRTAKLQVGDATGTLMLPILAPLLTHPHGDRPLRGCVIQTITPEPHEITETDLTLSAPAIRKKHRNHLSTALAAVKKMLDLRATHHKHEKRLDWLILPELAVHPKDIKTHLIRFARDYKTIILAGLAYEVVEPGKAPVNSALWILPQLVAGRGLQVKTRRQGKHHLARMEKDWEDKKLIRGFRPVQWLVGYNWAVNPAADPLWLTSAVCYDATDLRLASDLRDRSDVFAIPALNQDIGTFDQMVAALHYHMYQMVIVANNGSFGGSSAHVPFKETHFKQVFHSHGQPQASISFFEIEDIPAMKDRLNQATKVVSASPVKIKGTWKYPPAGIDVP</sequence>
<dbReference type="SUPFAM" id="SSF56317">
    <property type="entry name" value="Carbon-nitrogen hydrolase"/>
    <property type="match status" value="1"/>
</dbReference>
<protein>
    <recommendedName>
        <fullName evidence="4">Reverse transcriptase (RNA-dependent DNA polymerase)</fullName>
    </recommendedName>
</protein>
<keyword evidence="3" id="KW-1185">Reference proteome</keyword>
<evidence type="ECO:0000313" key="2">
    <source>
        <dbReference type="EMBL" id="SHI64703.1"/>
    </source>
</evidence>
<reference evidence="2 3" key="1">
    <citation type="submission" date="2016-11" db="EMBL/GenBank/DDBJ databases">
        <authorList>
            <person name="Varghese N."/>
            <person name="Submissions S."/>
        </authorList>
    </citation>
    <scope>NUCLEOTIDE SEQUENCE [LARGE SCALE GENOMIC DNA]</scope>
    <source>
        <strain evidence="2 3">DSM 21988</strain>
    </source>
</reference>
<dbReference type="Proteomes" id="UP000184290">
    <property type="component" value="Unassembled WGS sequence"/>
</dbReference>
<dbReference type="CDD" id="cd01646">
    <property type="entry name" value="RT_Bac_retron_I"/>
    <property type="match status" value="1"/>
</dbReference>
<evidence type="ECO:0008006" key="4">
    <source>
        <dbReference type="Google" id="ProtNLM"/>
    </source>
</evidence>
<dbReference type="InterPro" id="IPR051083">
    <property type="entry name" value="GrpII_Intron_Splice-Mob/Def"/>
</dbReference>
<dbReference type="EMBL" id="FQZC01000001">
    <property type="protein sequence ID" value="SHI64703.1"/>
    <property type="molecule type" value="Genomic_DNA"/>
</dbReference>
<evidence type="ECO:0000256" key="1">
    <source>
        <dbReference type="ARBA" id="ARBA00034120"/>
    </source>
</evidence>
<name>A0ABY1I5Z2_9HYPH</name>
<dbReference type="Gene3D" id="3.60.110.10">
    <property type="entry name" value="Carbon-nitrogen hydrolase"/>
    <property type="match status" value="1"/>
</dbReference>
<dbReference type="PANTHER" id="PTHR34047">
    <property type="entry name" value="NUCLEAR INTRON MATURASE 1, MITOCHONDRIAL-RELATED"/>
    <property type="match status" value="1"/>
</dbReference>
<organism evidence="2 3">
    <name type="scientific">Aureimonas altamirensis DSM 21988</name>
    <dbReference type="NCBI Taxonomy" id="1121026"/>
    <lineage>
        <taxon>Bacteria</taxon>
        <taxon>Pseudomonadati</taxon>
        <taxon>Pseudomonadota</taxon>
        <taxon>Alphaproteobacteria</taxon>
        <taxon>Hyphomicrobiales</taxon>
        <taxon>Aurantimonadaceae</taxon>
        <taxon>Aureimonas</taxon>
    </lineage>
</organism>
<comment type="similarity">
    <text evidence="1">Belongs to the bacterial reverse transcriptase family.</text>
</comment>